<proteinExistence type="predicted"/>
<name>A0A1I7YLB0_9BILA</name>
<accession>A0A1I7YLB0</accession>
<evidence type="ECO:0000313" key="2">
    <source>
        <dbReference type="WBParaSite" id="L893_g17496.t1"/>
    </source>
</evidence>
<keyword evidence="1" id="KW-1185">Reference proteome</keyword>
<organism evidence="1 2">
    <name type="scientific">Steinernema glaseri</name>
    <dbReference type="NCBI Taxonomy" id="37863"/>
    <lineage>
        <taxon>Eukaryota</taxon>
        <taxon>Metazoa</taxon>
        <taxon>Ecdysozoa</taxon>
        <taxon>Nematoda</taxon>
        <taxon>Chromadorea</taxon>
        <taxon>Rhabditida</taxon>
        <taxon>Tylenchina</taxon>
        <taxon>Panagrolaimomorpha</taxon>
        <taxon>Strongyloidoidea</taxon>
        <taxon>Steinernematidae</taxon>
        <taxon>Steinernema</taxon>
    </lineage>
</organism>
<reference evidence="2" key="1">
    <citation type="submission" date="2016-11" db="UniProtKB">
        <authorList>
            <consortium name="WormBaseParasite"/>
        </authorList>
    </citation>
    <scope>IDENTIFICATION</scope>
</reference>
<evidence type="ECO:0000313" key="1">
    <source>
        <dbReference type="Proteomes" id="UP000095287"/>
    </source>
</evidence>
<sequence>MDTVPRLFIESVCLCLLDRPSLLASTRIPSAWGQICSVTSEKIHTLRVFLDGTAEKIYAVALPALKYDTDSKYVPLNSVDQKLITNFRIETVSPDQVQVLSNSWKEITLDKLQKLVHFIRPVRNKRHPLRYDDESLNTLTLRRGSQWINGKILSLRLPVDSVDL</sequence>
<dbReference type="AlphaFoldDB" id="A0A1I7YLB0"/>
<dbReference type="WBParaSite" id="L893_g17496.t1">
    <property type="protein sequence ID" value="L893_g17496.t1"/>
    <property type="gene ID" value="L893_g17496"/>
</dbReference>
<dbReference type="Proteomes" id="UP000095287">
    <property type="component" value="Unplaced"/>
</dbReference>
<protein>
    <submittedName>
        <fullName evidence="2">F-box domain-containing protein</fullName>
    </submittedName>
</protein>